<evidence type="ECO:0000313" key="2">
    <source>
        <dbReference type="Proteomes" id="UP000449906"/>
    </source>
</evidence>
<gene>
    <name evidence="1" type="ORF">F9L07_04720</name>
</gene>
<dbReference type="SUPFAM" id="SSF54427">
    <property type="entry name" value="NTF2-like"/>
    <property type="match status" value="1"/>
</dbReference>
<dbReference type="EMBL" id="WBVM01000001">
    <property type="protein sequence ID" value="KAB2811218.1"/>
    <property type="molecule type" value="Genomic_DNA"/>
</dbReference>
<sequence length="147" mass="15497">MIGGVPEVSTSDRAAVEAVVARFFAAFVSGPDAAERAADLRAVLLPQALVVRTDPADPAGPTTYDVEGFIAPRVALLASGTMADFREWVVAGRTDLAGDIAQHWCTYAKSWHQDGAEVTGSGTKSIQLVRTADGWRISAVAWVDDPA</sequence>
<protein>
    <submittedName>
        <fullName evidence="1">Nuclear transport factor 2 family protein</fullName>
    </submittedName>
</protein>
<dbReference type="Gene3D" id="3.10.450.50">
    <property type="match status" value="1"/>
</dbReference>
<proteinExistence type="predicted"/>
<comment type="caution">
    <text evidence="1">The sequence shown here is derived from an EMBL/GenBank/DDBJ whole genome shotgun (WGS) entry which is preliminary data.</text>
</comment>
<dbReference type="AlphaFoldDB" id="A0A7J5DZ97"/>
<accession>A0A7J5DZ97</accession>
<name>A0A7J5DZ97_NOCSI</name>
<evidence type="ECO:0000313" key="1">
    <source>
        <dbReference type="EMBL" id="KAB2811218.1"/>
    </source>
</evidence>
<dbReference type="InterPro" id="IPR032710">
    <property type="entry name" value="NTF2-like_dom_sf"/>
</dbReference>
<dbReference type="Proteomes" id="UP000449906">
    <property type="component" value="Unassembled WGS sequence"/>
</dbReference>
<reference evidence="1 2" key="1">
    <citation type="submission" date="2019-09" db="EMBL/GenBank/DDBJ databases">
        <title>Pimelobacter sp. isolated from Paulinella.</title>
        <authorList>
            <person name="Jeong S.E."/>
        </authorList>
    </citation>
    <scope>NUCLEOTIDE SEQUENCE [LARGE SCALE GENOMIC DNA]</scope>
    <source>
        <strain evidence="1 2">Pch-N</strain>
    </source>
</reference>
<organism evidence="1 2">
    <name type="scientific">Nocardioides simplex</name>
    <name type="common">Arthrobacter simplex</name>
    <dbReference type="NCBI Taxonomy" id="2045"/>
    <lineage>
        <taxon>Bacteria</taxon>
        <taxon>Bacillati</taxon>
        <taxon>Actinomycetota</taxon>
        <taxon>Actinomycetes</taxon>
        <taxon>Propionibacteriales</taxon>
        <taxon>Nocardioidaceae</taxon>
        <taxon>Pimelobacter</taxon>
    </lineage>
</organism>